<comment type="caution">
    <text evidence="1">The sequence shown here is derived from an EMBL/GenBank/DDBJ whole genome shotgun (WGS) entry which is preliminary data.</text>
</comment>
<reference evidence="1 2" key="1">
    <citation type="submission" date="2024-02" db="EMBL/GenBank/DDBJ databases">
        <title>Expansion and revision of Xanthobacter and proposal of Roseixanthobacter gen. nov.</title>
        <authorList>
            <person name="Soltysiak M.P.M."/>
            <person name="Jalihal A."/>
            <person name="Ory A."/>
            <person name="Chrisophersen C."/>
            <person name="Lee A.D."/>
            <person name="Boulton J."/>
            <person name="Springer M."/>
        </authorList>
    </citation>
    <scope>NUCLEOTIDE SEQUENCE [LARGE SCALE GENOMIC DNA]</scope>
    <source>
        <strain evidence="1 2">23A</strain>
    </source>
</reference>
<evidence type="ECO:0000313" key="1">
    <source>
        <dbReference type="EMBL" id="MFG1370721.1"/>
    </source>
</evidence>
<organism evidence="1 2">
    <name type="scientific">Xanthobacter oligotrophicus</name>
    <dbReference type="NCBI Taxonomy" id="2607286"/>
    <lineage>
        <taxon>Bacteria</taxon>
        <taxon>Pseudomonadati</taxon>
        <taxon>Pseudomonadota</taxon>
        <taxon>Alphaproteobacteria</taxon>
        <taxon>Hyphomicrobiales</taxon>
        <taxon>Xanthobacteraceae</taxon>
        <taxon>Xanthobacter</taxon>
    </lineage>
</organism>
<gene>
    <name evidence="1" type="ORF">V5F32_00930</name>
</gene>
<protein>
    <submittedName>
        <fullName evidence="1">Uncharacterized protein</fullName>
    </submittedName>
</protein>
<keyword evidence="2" id="KW-1185">Reference proteome</keyword>
<evidence type="ECO:0000313" key="2">
    <source>
        <dbReference type="Proteomes" id="UP001604002"/>
    </source>
</evidence>
<sequence>MTGHQDNENIGILECELRGHILALELIVLALAQRVEGGDKAVAAAMRMFQRVTIDMALDEPVMELADWRAKVFEIAAHELDKIGREVVAFKKGDGVDTI</sequence>
<name>A0ABW6ZPS5_9HYPH</name>
<dbReference type="EMBL" id="JBAFVH010000001">
    <property type="protein sequence ID" value="MFG1370721.1"/>
    <property type="molecule type" value="Genomic_DNA"/>
</dbReference>
<dbReference type="RefSeq" id="WP_393990809.1">
    <property type="nucleotide sequence ID" value="NZ_JBAFVH010000001.1"/>
</dbReference>
<accession>A0ABW6ZPS5</accession>
<dbReference type="Proteomes" id="UP001604002">
    <property type="component" value="Unassembled WGS sequence"/>
</dbReference>
<proteinExistence type="predicted"/>